<comment type="caution">
    <text evidence="2">The sequence shown here is derived from an EMBL/GenBank/DDBJ whole genome shotgun (WGS) entry which is preliminary data.</text>
</comment>
<dbReference type="STRING" id="1797785.A3B45_04815"/>
<organism evidence="2 3">
    <name type="scientific">Candidatus Daviesbacteria bacterium RIFCSPLOWO2_01_FULL_39_12</name>
    <dbReference type="NCBI Taxonomy" id="1797785"/>
    <lineage>
        <taxon>Bacteria</taxon>
        <taxon>Candidatus Daviesiibacteriota</taxon>
    </lineage>
</organism>
<dbReference type="AlphaFoldDB" id="A0A1F5KL67"/>
<accession>A0A1F5KL67</accession>
<dbReference type="Gene3D" id="3.60.10.10">
    <property type="entry name" value="Endonuclease/exonuclease/phosphatase"/>
    <property type="match status" value="1"/>
</dbReference>
<dbReference type="Pfam" id="PF03372">
    <property type="entry name" value="Exo_endo_phos"/>
    <property type="match status" value="1"/>
</dbReference>
<proteinExistence type="predicted"/>
<dbReference type="InterPro" id="IPR005135">
    <property type="entry name" value="Endo/exonuclease/phosphatase"/>
</dbReference>
<dbReference type="EMBL" id="MFDM01000033">
    <property type="protein sequence ID" value="OGE41676.1"/>
    <property type="molecule type" value="Genomic_DNA"/>
</dbReference>
<protein>
    <recommendedName>
        <fullName evidence="1">Endonuclease/exonuclease/phosphatase domain-containing protein</fullName>
    </recommendedName>
</protein>
<evidence type="ECO:0000313" key="3">
    <source>
        <dbReference type="Proteomes" id="UP000178565"/>
    </source>
</evidence>
<evidence type="ECO:0000259" key="1">
    <source>
        <dbReference type="Pfam" id="PF03372"/>
    </source>
</evidence>
<gene>
    <name evidence="2" type="ORF">A3B45_04815</name>
</gene>
<dbReference type="InterPro" id="IPR036691">
    <property type="entry name" value="Endo/exonu/phosph_ase_sf"/>
</dbReference>
<dbReference type="Proteomes" id="UP000178565">
    <property type="component" value="Unassembled WGS sequence"/>
</dbReference>
<dbReference type="GO" id="GO:0003824">
    <property type="term" value="F:catalytic activity"/>
    <property type="evidence" value="ECO:0007669"/>
    <property type="project" value="InterPro"/>
</dbReference>
<evidence type="ECO:0000313" key="2">
    <source>
        <dbReference type="EMBL" id="OGE41676.1"/>
    </source>
</evidence>
<name>A0A1F5KL67_9BACT</name>
<dbReference type="SUPFAM" id="SSF56219">
    <property type="entry name" value="DNase I-like"/>
    <property type="match status" value="1"/>
</dbReference>
<sequence length="261" mass="29905">MKLISLNTWGGKIFEPLINFVKQQSQTADIFCFQEIYNTTSSIKRYKDIRANLLDELIKILPDFQFLYSIEISGFDSDATSVNFNLSVGKTIFIKKNIRINSQEDILLYGNKTKTSLKKDFSNLPITIQSINFTVSEKDFTLVNIHGIAFPGTKLDTKLRLEHSVKIKGFLNSKNGPKIMVGDFNLLPQTQSIKLLEDDMRNLIKEFKIKKTRSNLNPYFGKSDFQKFADYTFVSSDVNVIDFQVPDVTISDHLPMILQFS</sequence>
<feature type="domain" description="Endonuclease/exonuclease/phosphatase" evidence="1">
    <location>
        <begin position="5"/>
        <end position="253"/>
    </location>
</feature>
<reference evidence="2 3" key="1">
    <citation type="journal article" date="2016" name="Nat. Commun.">
        <title>Thousands of microbial genomes shed light on interconnected biogeochemical processes in an aquifer system.</title>
        <authorList>
            <person name="Anantharaman K."/>
            <person name="Brown C.T."/>
            <person name="Hug L.A."/>
            <person name="Sharon I."/>
            <person name="Castelle C.J."/>
            <person name="Probst A.J."/>
            <person name="Thomas B.C."/>
            <person name="Singh A."/>
            <person name="Wilkins M.J."/>
            <person name="Karaoz U."/>
            <person name="Brodie E.L."/>
            <person name="Williams K.H."/>
            <person name="Hubbard S.S."/>
            <person name="Banfield J.F."/>
        </authorList>
    </citation>
    <scope>NUCLEOTIDE SEQUENCE [LARGE SCALE GENOMIC DNA]</scope>
</reference>